<evidence type="ECO:0000313" key="1">
    <source>
        <dbReference type="EMBL" id="RDJ20310.1"/>
    </source>
</evidence>
<gene>
    <name evidence="1" type="ORF">DWE98_25455</name>
</gene>
<evidence type="ECO:0000313" key="2">
    <source>
        <dbReference type="Proteomes" id="UP000255207"/>
    </source>
</evidence>
<dbReference type="RefSeq" id="WP_114832115.1">
    <property type="nucleotide sequence ID" value="NZ_QQTO01000027.1"/>
</dbReference>
<reference evidence="2" key="1">
    <citation type="submission" date="2018-07" db="EMBL/GenBank/DDBJ databases">
        <authorList>
            <person name="Safronova V.I."/>
            <person name="Chirak E.R."/>
            <person name="Sazanova A.L."/>
        </authorList>
    </citation>
    <scope>NUCLEOTIDE SEQUENCE [LARGE SCALE GENOMIC DNA]</scope>
    <source>
        <strain evidence="2">RCAM04685</strain>
    </source>
</reference>
<proteinExistence type="predicted"/>
<keyword evidence="2" id="KW-1185">Reference proteome</keyword>
<dbReference type="Proteomes" id="UP000255207">
    <property type="component" value="Unassembled WGS sequence"/>
</dbReference>
<accession>A0A370KZ88</accession>
<dbReference type="EMBL" id="QQTP01000020">
    <property type="protein sequence ID" value="RDJ20310.1"/>
    <property type="molecule type" value="Genomic_DNA"/>
</dbReference>
<name>A0A370KZ88_9HYPH</name>
<dbReference type="AlphaFoldDB" id="A0A370KZ88"/>
<protein>
    <submittedName>
        <fullName evidence="1">Uncharacterized protein</fullName>
    </submittedName>
</protein>
<organism evidence="1 2">
    <name type="scientific">Bosea caraganae</name>
    <dbReference type="NCBI Taxonomy" id="2763117"/>
    <lineage>
        <taxon>Bacteria</taxon>
        <taxon>Pseudomonadati</taxon>
        <taxon>Pseudomonadota</taxon>
        <taxon>Alphaproteobacteria</taxon>
        <taxon>Hyphomicrobiales</taxon>
        <taxon>Boseaceae</taxon>
        <taxon>Bosea</taxon>
    </lineage>
</organism>
<comment type="caution">
    <text evidence="1">The sequence shown here is derived from an EMBL/GenBank/DDBJ whole genome shotgun (WGS) entry which is preliminary data.</text>
</comment>
<sequence length="108" mass="12119">MLHNQRRRRHNPIDWAAFVQAIVVCLRLPVSVSGIHFEGIGTRHPSFASAEALYDLGTRADVDLFRARDVVHEDPLQAVLRPTMGPRLIPFVPDAPDWQDRDGRGTGV</sequence>